<dbReference type="Pfam" id="PF17933">
    <property type="entry name" value="TetR_C_25"/>
    <property type="match status" value="1"/>
</dbReference>
<dbReference type="Gene3D" id="1.10.357.10">
    <property type="entry name" value="Tetracycline Repressor, domain 2"/>
    <property type="match status" value="1"/>
</dbReference>
<dbReference type="SUPFAM" id="SSF46689">
    <property type="entry name" value="Homeodomain-like"/>
    <property type="match status" value="1"/>
</dbReference>
<sequence length="229" mass="24798">MGTTGLRGRRRADDLTARAQIRDAAIECFARSGFRASFREIAARAGVSPALITHHFGSKAALRGECDSEVLDRYRATETGALALLPAGFTELTRTVPHDEAVMVVYILRVVAAGGRAADVFMDRLTEQVAGVLAEYERAGLVRPSRDGAARARFYGRQMLGSVLVQFLTTAWTTPEEFVSVLLDRDGGFLLPMLELYSEGLLTSTAFLDQYLEEAGDPPRASSPSKGAP</sequence>
<reference evidence="5" key="1">
    <citation type="journal article" date="2019" name="Int. J. Syst. Evol. Microbiol.">
        <title>The Global Catalogue of Microorganisms (GCM) 10K type strain sequencing project: providing services to taxonomists for standard genome sequencing and annotation.</title>
        <authorList>
            <consortium name="The Broad Institute Genomics Platform"/>
            <consortium name="The Broad Institute Genome Sequencing Center for Infectious Disease"/>
            <person name="Wu L."/>
            <person name="Ma J."/>
        </authorList>
    </citation>
    <scope>NUCLEOTIDE SEQUENCE [LARGE SCALE GENOMIC DNA]</scope>
    <source>
        <strain evidence="5">CCUG 56698</strain>
    </source>
</reference>
<accession>A0ABW2SL93</accession>
<organism evidence="4 5">
    <name type="scientific">Schaalia naturae</name>
    <dbReference type="NCBI Taxonomy" id="635203"/>
    <lineage>
        <taxon>Bacteria</taxon>
        <taxon>Bacillati</taxon>
        <taxon>Actinomycetota</taxon>
        <taxon>Actinomycetes</taxon>
        <taxon>Actinomycetales</taxon>
        <taxon>Actinomycetaceae</taxon>
        <taxon>Schaalia</taxon>
    </lineage>
</organism>
<dbReference type="InterPro" id="IPR009057">
    <property type="entry name" value="Homeodomain-like_sf"/>
</dbReference>
<dbReference type="PROSITE" id="PS50977">
    <property type="entry name" value="HTH_TETR_2"/>
    <property type="match status" value="1"/>
</dbReference>
<proteinExistence type="predicted"/>
<dbReference type="PANTHER" id="PTHR30055">
    <property type="entry name" value="HTH-TYPE TRANSCRIPTIONAL REGULATOR RUTR"/>
    <property type="match status" value="1"/>
</dbReference>
<evidence type="ECO:0000259" key="3">
    <source>
        <dbReference type="PROSITE" id="PS50977"/>
    </source>
</evidence>
<feature type="DNA-binding region" description="H-T-H motif" evidence="2">
    <location>
        <begin position="37"/>
        <end position="56"/>
    </location>
</feature>
<dbReference type="PANTHER" id="PTHR30055:SF146">
    <property type="entry name" value="HTH-TYPE TRANSCRIPTIONAL DUAL REGULATOR CECR"/>
    <property type="match status" value="1"/>
</dbReference>
<evidence type="ECO:0000313" key="5">
    <source>
        <dbReference type="Proteomes" id="UP001596527"/>
    </source>
</evidence>
<dbReference type="InterPro" id="IPR050109">
    <property type="entry name" value="HTH-type_TetR-like_transc_reg"/>
</dbReference>
<dbReference type="InterPro" id="IPR041484">
    <property type="entry name" value="TetR_C_25"/>
</dbReference>
<dbReference type="InterPro" id="IPR001647">
    <property type="entry name" value="HTH_TetR"/>
</dbReference>
<name>A0ABW2SL93_9ACTO</name>
<keyword evidence="1 2" id="KW-0238">DNA-binding</keyword>
<dbReference type="Proteomes" id="UP001596527">
    <property type="component" value="Unassembled WGS sequence"/>
</dbReference>
<evidence type="ECO:0000256" key="2">
    <source>
        <dbReference type="PROSITE-ProRule" id="PRU00335"/>
    </source>
</evidence>
<evidence type="ECO:0000313" key="4">
    <source>
        <dbReference type="EMBL" id="MFC7580635.1"/>
    </source>
</evidence>
<gene>
    <name evidence="4" type="ORF">ACFQWG_05350</name>
</gene>
<dbReference type="PRINTS" id="PR00455">
    <property type="entry name" value="HTHTETR"/>
</dbReference>
<keyword evidence="5" id="KW-1185">Reference proteome</keyword>
<dbReference type="RefSeq" id="WP_380972868.1">
    <property type="nucleotide sequence ID" value="NZ_JBHTEF010000001.1"/>
</dbReference>
<dbReference type="EMBL" id="JBHTEF010000001">
    <property type="protein sequence ID" value="MFC7580635.1"/>
    <property type="molecule type" value="Genomic_DNA"/>
</dbReference>
<evidence type="ECO:0000256" key="1">
    <source>
        <dbReference type="ARBA" id="ARBA00023125"/>
    </source>
</evidence>
<protein>
    <submittedName>
        <fullName evidence="4">TetR family transcriptional regulator</fullName>
    </submittedName>
</protein>
<dbReference type="Pfam" id="PF00440">
    <property type="entry name" value="TetR_N"/>
    <property type="match status" value="1"/>
</dbReference>
<comment type="caution">
    <text evidence="4">The sequence shown here is derived from an EMBL/GenBank/DDBJ whole genome shotgun (WGS) entry which is preliminary data.</text>
</comment>
<feature type="domain" description="HTH tetR-type" evidence="3">
    <location>
        <begin position="15"/>
        <end position="74"/>
    </location>
</feature>